<keyword evidence="2" id="KW-1185">Reference proteome</keyword>
<comment type="caution">
    <text evidence="1">The sequence shown here is derived from an EMBL/GenBank/DDBJ whole genome shotgun (WGS) entry which is preliminary data.</text>
</comment>
<reference evidence="1 2" key="1">
    <citation type="journal article" date="2017" name="Nat. Commun.">
        <title>Genome assembly with in vitro proximity ligation data and whole-genome triplication in lettuce.</title>
        <authorList>
            <person name="Reyes-Chin-Wo S."/>
            <person name="Wang Z."/>
            <person name="Yang X."/>
            <person name="Kozik A."/>
            <person name="Arikit S."/>
            <person name="Song C."/>
            <person name="Xia L."/>
            <person name="Froenicke L."/>
            <person name="Lavelle D.O."/>
            <person name="Truco M.J."/>
            <person name="Xia R."/>
            <person name="Zhu S."/>
            <person name="Xu C."/>
            <person name="Xu H."/>
            <person name="Xu X."/>
            <person name="Cox K."/>
            <person name="Korf I."/>
            <person name="Meyers B.C."/>
            <person name="Michelmore R.W."/>
        </authorList>
    </citation>
    <scope>NUCLEOTIDE SEQUENCE [LARGE SCALE GENOMIC DNA]</scope>
    <source>
        <strain evidence="2">cv. Salinas</strain>
        <tissue evidence="1">Seedlings</tissue>
    </source>
</reference>
<gene>
    <name evidence="1" type="ORF">LSAT_V11C800421570</name>
</gene>
<name>A0A9R1UXE0_LACSA</name>
<protein>
    <submittedName>
        <fullName evidence="1">Uncharacterized protein</fullName>
    </submittedName>
</protein>
<accession>A0A9R1UXE0</accession>
<evidence type="ECO:0000313" key="1">
    <source>
        <dbReference type="EMBL" id="KAJ0194568.1"/>
    </source>
</evidence>
<proteinExistence type="predicted"/>
<evidence type="ECO:0000313" key="2">
    <source>
        <dbReference type="Proteomes" id="UP000235145"/>
    </source>
</evidence>
<dbReference type="AlphaFoldDB" id="A0A9R1UXE0"/>
<dbReference type="Proteomes" id="UP000235145">
    <property type="component" value="Unassembled WGS sequence"/>
</dbReference>
<dbReference type="EMBL" id="NBSK02000008">
    <property type="protein sequence ID" value="KAJ0194568.1"/>
    <property type="molecule type" value="Genomic_DNA"/>
</dbReference>
<organism evidence="1 2">
    <name type="scientific">Lactuca sativa</name>
    <name type="common">Garden lettuce</name>
    <dbReference type="NCBI Taxonomy" id="4236"/>
    <lineage>
        <taxon>Eukaryota</taxon>
        <taxon>Viridiplantae</taxon>
        <taxon>Streptophyta</taxon>
        <taxon>Embryophyta</taxon>
        <taxon>Tracheophyta</taxon>
        <taxon>Spermatophyta</taxon>
        <taxon>Magnoliopsida</taxon>
        <taxon>eudicotyledons</taxon>
        <taxon>Gunneridae</taxon>
        <taxon>Pentapetalae</taxon>
        <taxon>asterids</taxon>
        <taxon>campanulids</taxon>
        <taxon>Asterales</taxon>
        <taxon>Asteraceae</taxon>
        <taxon>Cichorioideae</taxon>
        <taxon>Cichorieae</taxon>
        <taxon>Lactucinae</taxon>
        <taxon>Lactuca</taxon>
    </lineage>
</organism>
<sequence length="96" mass="11242">MDLDINPTIMVELRNYDTEAYQWLMKVHPHHWARSHFSSPLTPNGTRILEAITTLDSKYHARWNREQKYQVQVPWNDQHVVGMGKKSVLAENGSLL</sequence>